<comment type="caution">
    <text evidence="1">The sequence shown here is derived from an EMBL/GenBank/DDBJ whole genome shotgun (WGS) entry which is preliminary data.</text>
</comment>
<protein>
    <submittedName>
        <fullName evidence="1">Uncharacterized protein</fullName>
    </submittedName>
</protein>
<sequence>MNKKVADDKIGPGVELCDPDRLKLLEKLQEIMGQASFLLCDLDYLERLATVSRADSLVWQAASFWLHTSVVDEIVQQCRVSGIPFALHRLSSTNPAVITHCKDRDALLPNSRGQQMLHTLFHFFFSKRINEQAFSNFSEPNGLNLLRNGKSPLNSRPSDASWPDWSASLTRTGCRARKATAAGVA</sequence>
<evidence type="ECO:0000313" key="1">
    <source>
        <dbReference type="EMBL" id="OJD16971.1"/>
    </source>
</evidence>
<name>A0A1J9Q9Q1_9EURO</name>
<proteinExistence type="predicted"/>
<dbReference type="EMBL" id="LGRN01000085">
    <property type="protein sequence ID" value="OJD16971.1"/>
    <property type="molecule type" value="Genomic_DNA"/>
</dbReference>
<accession>A0A1J9Q9Q1</accession>
<gene>
    <name evidence="1" type="ORF">AJ78_02905</name>
</gene>
<dbReference type="AlphaFoldDB" id="A0A1J9Q9Q1"/>
<evidence type="ECO:0000313" key="2">
    <source>
        <dbReference type="Proteomes" id="UP000182235"/>
    </source>
</evidence>
<keyword evidence="2" id="KW-1185">Reference proteome</keyword>
<organism evidence="1 2">
    <name type="scientific">Emergomyces pasteurianus Ep9510</name>
    <dbReference type="NCBI Taxonomy" id="1447872"/>
    <lineage>
        <taxon>Eukaryota</taxon>
        <taxon>Fungi</taxon>
        <taxon>Dikarya</taxon>
        <taxon>Ascomycota</taxon>
        <taxon>Pezizomycotina</taxon>
        <taxon>Eurotiomycetes</taxon>
        <taxon>Eurotiomycetidae</taxon>
        <taxon>Onygenales</taxon>
        <taxon>Ajellomycetaceae</taxon>
        <taxon>Emergomyces</taxon>
    </lineage>
</organism>
<dbReference type="Proteomes" id="UP000182235">
    <property type="component" value="Unassembled WGS sequence"/>
</dbReference>
<reference evidence="1 2" key="1">
    <citation type="submission" date="2015-07" db="EMBL/GenBank/DDBJ databases">
        <title>Emmonsia species relationships and genome sequence.</title>
        <authorList>
            <consortium name="The Broad Institute Genomics Platform"/>
            <person name="Cuomo C.A."/>
            <person name="Munoz J.F."/>
            <person name="Imamovic A."/>
            <person name="Priest M.E."/>
            <person name="Young S."/>
            <person name="Clay O.K."/>
            <person name="McEwen J.G."/>
        </authorList>
    </citation>
    <scope>NUCLEOTIDE SEQUENCE [LARGE SCALE GENOMIC DNA]</scope>
    <source>
        <strain evidence="1 2">UAMH 9510</strain>
    </source>
</reference>